<feature type="transmembrane region" description="Helical" evidence="2">
    <location>
        <begin position="55"/>
        <end position="73"/>
    </location>
</feature>
<reference evidence="3" key="1">
    <citation type="submission" date="2022-06" db="EMBL/GenBank/DDBJ databases">
        <title>Detection of beta-lactamases in bacteria of animal origin.</title>
        <authorList>
            <person name="Mlynarcik P."/>
            <person name="Zdarska V."/>
            <person name="Chudobova H."/>
            <person name="Prochazkova P."/>
            <person name="Hricova K."/>
            <person name="Mezerova K."/>
            <person name="Bardon J."/>
            <person name="Dolejska M."/>
            <person name="Sukkar I."/>
            <person name="Kolar M."/>
        </authorList>
    </citation>
    <scope>NUCLEOTIDE SEQUENCE</scope>
    <source>
        <strain evidence="3">S 300-3</strain>
    </source>
</reference>
<accession>A0AA42BDE8</accession>
<dbReference type="PANTHER" id="PTHR28008:SF1">
    <property type="entry name" value="DOMAIN PROTEIN, PUTATIVE (AFU_ORTHOLOGUE AFUA_3G10980)-RELATED"/>
    <property type="match status" value="1"/>
</dbReference>
<gene>
    <name evidence="3" type="ORF">NJF43_05500</name>
</gene>
<dbReference type="NCBIfam" id="NF037970">
    <property type="entry name" value="vanZ_1"/>
    <property type="match status" value="1"/>
</dbReference>
<proteinExistence type="predicted"/>
<keyword evidence="2" id="KW-1133">Transmembrane helix</keyword>
<feature type="compositionally biased region" description="Basic residues" evidence="1">
    <location>
        <begin position="113"/>
        <end position="125"/>
    </location>
</feature>
<organism evidence="3 4">
    <name type="scientific">Stutzerimonas nitrititolerans</name>
    <dbReference type="NCBI Taxonomy" id="2482751"/>
    <lineage>
        <taxon>Bacteria</taxon>
        <taxon>Pseudomonadati</taxon>
        <taxon>Pseudomonadota</taxon>
        <taxon>Gammaproteobacteria</taxon>
        <taxon>Pseudomonadales</taxon>
        <taxon>Pseudomonadaceae</taxon>
        <taxon>Stutzerimonas</taxon>
    </lineage>
</organism>
<protein>
    <submittedName>
        <fullName evidence="3">VanZ family protein</fullName>
    </submittedName>
</protein>
<evidence type="ECO:0000256" key="1">
    <source>
        <dbReference type="SAM" id="MobiDB-lite"/>
    </source>
</evidence>
<sequence length="135" mass="15127">MAPFWLALLVLLVMALKTSPNNQLYQGADKLYHWIGFATLTFTAHLAFPRVKLGLLLICILIGATSIELLQALSPARTASLGDMTVNIVGVLTGLGATQLVRKPLRYAPPDRRRSHKRKRRSHNRRREDIDEGSR</sequence>
<dbReference type="AlphaFoldDB" id="A0AA42BDE8"/>
<feature type="compositionally biased region" description="Basic and acidic residues" evidence="1">
    <location>
        <begin position="126"/>
        <end position="135"/>
    </location>
</feature>
<evidence type="ECO:0000313" key="4">
    <source>
        <dbReference type="Proteomes" id="UP001165292"/>
    </source>
</evidence>
<name>A0AA42BDE8_9GAMM</name>
<comment type="caution">
    <text evidence="3">The sequence shown here is derived from an EMBL/GenBank/DDBJ whole genome shotgun (WGS) entry which is preliminary data.</text>
</comment>
<feature type="region of interest" description="Disordered" evidence="1">
    <location>
        <begin position="106"/>
        <end position="135"/>
    </location>
</feature>
<dbReference type="PANTHER" id="PTHR28008">
    <property type="entry name" value="DOMAIN PROTEIN, PUTATIVE (AFU_ORTHOLOGUE AFUA_3G10980)-RELATED"/>
    <property type="match status" value="1"/>
</dbReference>
<feature type="transmembrane region" description="Helical" evidence="2">
    <location>
        <begin position="31"/>
        <end position="48"/>
    </location>
</feature>
<evidence type="ECO:0000256" key="2">
    <source>
        <dbReference type="SAM" id="Phobius"/>
    </source>
</evidence>
<dbReference type="RefSeq" id="WP_014852584.1">
    <property type="nucleotide sequence ID" value="NZ_DALZGY010000047.1"/>
</dbReference>
<evidence type="ECO:0000313" key="3">
    <source>
        <dbReference type="EMBL" id="MCO7544209.1"/>
    </source>
</evidence>
<keyword evidence="2" id="KW-0812">Transmembrane</keyword>
<dbReference type="EMBL" id="JAMYBS010000004">
    <property type="protein sequence ID" value="MCO7544209.1"/>
    <property type="molecule type" value="Genomic_DNA"/>
</dbReference>
<keyword evidence="2" id="KW-0472">Membrane</keyword>
<dbReference type="Proteomes" id="UP001165292">
    <property type="component" value="Unassembled WGS sequence"/>
</dbReference>